<keyword evidence="3" id="KW-1185">Reference proteome</keyword>
<sequence>MHAGSVDEAIAAAEQSVAGGAAAGIAHGQQLLHAAGVSTPAAVEATPTPEALQADRAFYEEQAQRAQQQMREQAFDQTQANITPPVPDNAFAQREADLAAQTDALRTQGFKTAEQEHNALQADQAPAVTEAQGFNQPAAPSTLSGAMGAELTRLGKRNLNNLTTTQLGALAAHHPDPAIQDQAAQIAAGRRNAQLVADVQANPENVSTVSANGAMMHGVAAPVEPEFSGERANTTNTAADGLPVTRTTDVTPDLTTEAPAGSPAAVPARSLADTAPELQPLKAAMDADARARGQDAAPGLVPIDTASLPETRTAASNGVEGATTLSQSDAGLLQKTAAIFGKKVVLFRQEGETGGHSTEGAVLPGDAKTIYVNADAAGAHHLVIVGHELAHQMQAEAPNLYKGLQDALLAHAGEGSQNAFYRYYTNRADMSDEQVRQAMADPGVRQRMTDEFIADLVGNRFGEYRTWQQVFADAAGPKADRSLVYRIADFITSFIDKLLANTGFRKFATDDMVGNLTAVRTQVRRALSDYATQAGTKPMQHEADMLRARRDNKVEGNQPKLVEPVKAEPRADVGAEPSKAAPAPVAPREPEPSQGSIPIKKFGQPVKQFGQPRAALPTESTERGSVQINQQEQSNDREATDRTAERNATGEAVSATSPAARELQQSGVVRGSAQWLAEQSRSHQGNDLAGLPSKVEIEGLGEVEFHSFKPAQDAARAYADEHRIDYAPPKTYAKVDPQRATRIAHEFDALKDNPTDPVVRASYDAMIRETVAQYEAALKTGLNVEFIKPDQDDPYAASPRLMQLDVANNNHMWVFSTKDGYGSDFMDPRNPMIAETEHQISGQPALVNDLFRVVHDYFGHVKDGVGFRADGEENAWRSHMAMYSDLARRAATTETRGQNSWVNYGPYAEANRTAAGADTHFADQKIGLLPEWVSEEGRGDEEPSTAAGEERAQANPSSGDPQVRASGERALYLGKLDAAQEAAARAVGGITVTKTYKEQIDSLRKDLGAKLTQGIADEFYPIKKLDSDLSLFYALSARTKCREAA</sequence>
<name>A0A9N8RTV3_9BURK</name>
<gene>
    <name evidence="2" type="ORF">LMG31841_01579</name>
</gene>
<evidence type="ECO:0000313" key="3">
    <source>
        <dbReference type="Proteomes" id="UP000789704"/>
    </source>
</evidence>
<dbReference type="Proteomes" id="UP000789704">
    <property type="component" value="Unassembled WGS sequence"/>
</dbReference>
<protein>
    <submittedName>
        <fullName evidence="2">Uncharacterized protein</fullName>
    </submittedName>
</protein>
<organism evidence="2 3">
    <name type="scientific">Paraburkholderia saeva</name>
    <dbReference type="NCBI Taxonomy" id="2777537"/>
    <lineage>
        <taxon>Bacteria</taxon>
        <taxon>Pseudomonadati</taxon>
        <taxon>Pseudomonadota</taxon>
        <taxon>Betaproteobacteria</taxon>
        <taxon>Burkholderiales</taxon>
        <taxon>Burkholderiaceae</taxon>
        <taxon>Paraburkholderia</taxon>
    </lineage>
</organism>
<comment type="caution">
    <text evidence="2">The sequence shown here is derived from an EMBL/GenBank/DDBJ whole genome shotgun (WGS) entry which is preliminary data.</text>
</comment>
<feature type="compositionally biased region" description="Basic and acidic residues" evidence="1">
    <location>
        <begin position="634"/>
        <end position="645"/>
    </location>
</feature>
<feature type="region of interest" description="Disordered" evidence="1">
    <location>
        <begin position="932"/>
        <end position="964"/>
    </location>
</feature>
<proteinExistence type="predicted"/>
<accession>A0A9N8RTV3</accession>
<feature type="region of interest" description="Disordered" evidence="1">
    <location>
        <begin position="549"/>
        <end position="663"/>
    </location>
</feature>
<evidence type="ECO:0000256" key="1">
    <source>
        <dbReference type="SAM" id="MobiDB-lite"/>
    </source>
</evidence>
<dbReference type="AlphaFoldDB" id="A0A9N8RTV3"/>
<evidence type="ECO:0000313" key="2">
    <source>
        <dbReference type="EMBL" id="CAG4892230.1"/>
    </source>
</evidence>
<feature type="compositionally biased region" description="Basic and acidic residues" evidence="1">
    <location>
        <begin position="563"/>
        <end position="573"/>
    </location>
</feature>
<reference evidence="2" key="1">
    <citation type="submission" date="2021-04" db="EMBL/GenBank/DDBJ databases">
        <authorList>
            <person name="Vanwijnsberghe S."/>
        </authorList>
    </citation>
    <scope>NUCLEOTIDE SEQUENCE</scope>
    <source>
        <strain evidence="2">LMG 31841</strain>
    </source>
</reference>
<feature type="compositionally biased region" description="Polar residues" evidence="1">
    <location>
        <begin position="623"/>
        <end position="633"/>
    </location>
</feature>
<dbReference type="EMBL" id="CAJQZC010000002">
    <property type="protein sequence ID" value="CAG4892230.1"/>
    <property type="molecule type" value="Genomic_DNA"/>
</dbReference>